<dbReference type="Gramene" id="Zm00001eb012640_T001">
    <property type="protein sequence ID" value="Zm00001eb012640_P001"/>
    <property type="gene ID" value="Zm00001eb012640"/>
</dbReference>
<dbReference type="InParanoid" id="A0A804LI45"/>
<keyword evidence="2" id="KW-1185">Reference proteome</keyword>
<organism evidence="1 2">
    <name type="scientific">Zea mays</name>
    <name type="common">Maize</name>
    <dbReference type="NCBI Taxonomy" id="4577"/>
    <lineage>
        <taxon>Eukaryota</taxon>
        <taxon>Viridiplantae</taxon>
        <taxon>Streptophyta</taxon>
        <taxon>Embryophyta</taxon>
        <taxon>Tracheophyta</taxon>
        <taxon>Spermatophyta</taxon>
        <taxon>Magnoliopsida</taxon>
        <taxon>Liliopsida</taxon>
        <taxon>Poales</taxon>
        <taxon>Poaceae</taxon>
        <taxon>PACMAD clade</taxon>
        <taxon>Panicoideae</taxon>
        <taxon>Andropogonodae</taxon>
        <taxon>Andropogoneae</taxon>
        <taxon>Tripsacinae</taxon>
        <taxon>Zea</taxon>
    </lineage>
</organism>
<evidence type="ECO:0000313" key="1">
    <source>
        <dbReference type="EnsemblPlants" id="Zm00001eb012640_P001"/>
    </source>
</evidence>
<dbReference type="EnsemblPlants" id="Zm00001eb012640_T001">
    <property type="protein sequence ID" value="Zm00001eb012640_P001"/>
    <property type="gene ID" value="Zm00001eb012640"/>
</dbReference>
<proteinExistence type="predicted"/>
<dbReference type="AlphaFoldDB" id="A0A804LI45"/>
<protein>
    <submittedName>
        <fullName evidence="1">Uncharacterized protein</fullName>
    </submittedName>
</protein>
<accession>A0A804LI45</accession>
<reference evidence="1" key="3">
    <citation type="submission" date="2021-05" db="UniProtKB">
        <authorList>
            <consortium name="EnsemblPlants"/>
        </authorList>
    </citation>
    <scope>IDENTIFICATION</scope>
    <source>
        <strain evidence="1">cv. B73</strain>
    </source>
</reference>
<name>A0A804LI45_MAIZE</name>
<reference evidence="2" key="1">
    <citation type="submission" date="2015-12" db="EMBL/GenBank/DDBJ databases">
        <title>Update maize B73 reference genome by single molecule sequencing technologies.</title>
        <authorList>
            <consortium name="Maize Genome Sequencing Project"/>
            <person name="Ware D."/>
        </authorList>
    </citation>
    <scope>NUCLEOTIDE SEQUENCE [LARGE SCALE GENOMIC DNA]</scope>
    <source>
        <strain evidence="2">cv. B73</strain>
    </source>
</reference>
<reference evidence="1" key="2">
    <citation type="submission" date="2019-07" db="EMBL/GenBank/DDBJ databases">
        <authorList>
            <person name="Seetharam A."/>
            <person name="Woodhouse M."/>
            <person name="Cannon E."/>
        </authorList>
    </citation>
    <scope>NUCLEOTIDE SEQUENCE [LARGE SCALE GENOMIC DNA]</scope>
    <source>
        <strain evidence="1">cv. B73</strain>
    </source>
</reference>
<evidence type="ECO:0000313" key="2">
    <source>
        <dbReference type="Proteomes" id="UP000007305"/>
    </source>
</evidence>
<sequence>MGRPPRRIMAQPHCSSSRNHLEGGLLGSRAAHYRLASFTTDDWLDNPDLGSFLLKQERGTMVLGEGVSAAHA</sequence>
<dbReference type="Proteomes" id="UP000007305">
    <property type="component" value="Chromosome 1"/>
</dbReference>